<comment type="caution">
    <text evidence="3">The sequence shown here is derived from an EMBL/GenBank/DDBJ whole genome shotgun (WGS) entry which is preliminary data.</text>
</comment>
<dbReference type="Gene3D" id="2.10.260.10">
    <property type="match status" value="1"/>
</dbReference>
<dbReference type="NCBIfam" id="TIGR01439">
    <property type="entry name" value="lp_hng_hel_AbrB"/>
    <property type="match status" value="1"/>
</dbReference>
<dbReference type="SMART" id="SM00966">
    <property type="entry name" value="SpoVT_AbrB"/>
    <property type="match status" value="1"/>
</dbReference>
<protein>
    <submittedName>
        <fullName evidence="3">AbrB family transcriptional regulator</fullName>
    </submittedName>
</protein>
<dbReference type="RefSeq" id="WP_082367410.1">
    <property type="nucleotide sequence ID" value="NZ_DAHVNI010000057.1"/>
</dbReference>
<dbReference type="AlphaFoldDB" id="A0A348XPE5"/>
<keyword evidence="1" id="KW-0238">DNA-binding</keyword>
<dbReference type="SUPFAM" id="SSF89447">
    <property type="entry name" value="AbrB/MazE/MraZ-like"/>
    <property type="match status" value="1"/>
</dbReference>
<feature type="domain" description="SpoVT-AbrB" evidence="2">
    <location>
        <begin position="1"/>
        <end position="45"/>
    </location>
</feature>
<evidence type="ECO:0000313" key="4">
    <source>
        <dbReference type="Proteomes" id="UP000287467"/>
    </source>
</evidence>
<dbReference type="GO" id="GO:0003677">
    <property type="term" value="F:DNA binding"/>
    <property type="evidence" value="ECO:0007669"/>
    <property type="project" value="UniProtKB-UniRule"/>
</dbReference>
<reference evidence="3 4" key="1">
    <citation type="journal article" date="2019" name="Extremophiles">
        <title>Biogeography of thermophiles and predominance of Thermus scotoductus in domestic water heaters.</title>
        <authorList>
            <person name="Wilpiszeski R.L."/>
            <person name="Zhang Z."/>
            <person name="House C.H."/>
        </authorList>
    </citation>
    <scope>NUCLEOTIDE SEQUENCE [LARGE SCALE GENOMIC DNA]</scope>
    <source>
        <strain evidence="3 4">1_S1</strain>
    </source>
</reference>
<sequence>MRSRVGSKGRITLPQRVREVLEVKPGDEVEFVIRGGQVFLRPRQEVPLENLFGRLKVKVAYPGEAAEREARAQAWVQGLRGHPSS</sequence>
<dbReference type="InterPro" id="IPR007159">
    <property type="entry name" value="SpoVT-AbrB_dom"/>
</dbReference>
<organism evidence="3 4">
    <name type="scientific">Thermus scotoductus</name>
    <dbReference type="NCBI Taxonomy" id="37636"/>
    <lineage>
        <taxon>Bacteria</taxon>
        <taxon>Thermotogati</taxon>
        <taxon>Deinococcota</taxon>
        <taxon>Deinococci</taxon>
        <taxon>Thermales</taxon>
        <taxon>Thermaceae</taxon>
        <taxon>Thermus</taxon>
    </lineage>
</organism>
<dbReference type="PROSITE" id="PS51740">
    <property type="entry name" value="SPOVT_ABRB"/>
    <property type="match status" value="1"/>
</dbReference>
<gene>
    <name evidence="3" type="ORF">CSW14_06920</name>
</gene>
<accession>A0A348XPE5</accession>
<dbReference type="EMBL" id="PEMW01000203">
    <property type="protein sequence ID" value="RTI55013.1"/>
    <property type="molecule type" value="Genomic_DNA"/>
</dbReference>
<name>A0A348XPE5_THESC</name>
<proteinExistence type="predicted"/>
<dbReference type="Proteomes" id="UP000287467">
    <property type="component" value="Unassembled WGS sequence"/>
</dbReference>
<dbReference type="InterPro" id="IPR037914">
    <property type="entry name" value="SpoVT-AbrB_sf"/>
</dbReference>
<evidence type="ECO:0000259" key="2">
    <source>
        <dbReference type="PROSITE" id="PS51740"/>
    </source>
</evidence>
<evidence type="ECO:0000313" key="3">
    <source>
        <dbReference type="EMBL" id="RTI55013.1"/>
    </source>
</evidence>
<evidence type="ECO:0000256" key="1">
    <source>
        <dbReference type="PROSITE-ProRule" id="PRU01076"/>
    </source>
</evidence>
<dbReference type="Pfam" id="PF04014">
    <property type="entry name" value="MazE_antitoxin"/>
    <property type="match status" value="1"/>
</dbReference>